<dbReference type="Proteomes" id="UP000027601">
    <property type="component" value="Unassembled WGS sequence"/>
</dbReference>
<dbReference type="SUPFAM" id="SSF51556">
    <property type="entry name" value="Metallo-dependent hydrolases"/>
    <property type="match status" value="1"/>
</dbReference>
<reference evidence="1 2" key="1">
    <citation type="journal article" date="2015" name="Microbes Environ.">
        <title>Distribution and evolution of nitrogen fixation genes in the phylum bacteroidetes.</title>
        <authorList>
            <person name="Inoue J."/>
            <person name="Oshima K."/>
            <person name="Suda W."/>
            <person name="Sakamoto M."/>
            <person name="Iino T."/>
            <person name="Noda S."/>
            <person name="Hongoh Y."/>
            <person name="Hattori M."/>
            <person name="Ohkuma M."/>
        </authorList>
    </citation>
    <scope>NUCLEOTIDE SEQUENCE [LARGE SCALE GENOMIC DNA]</scope>
    <source>
        <strain evidence="1 2">JCM 15093</strain>
    </source>
</reference>
<dbReference type="eggNOG" id="COG0084">
    <property type="taxonomic scope" value="Bacteria"/>
</dbReference>
<dbReference type="InterPro" id="IPR032466">
    <property type="entry name" value="Metal_Hydrolase"/>
</dbReference>
<dbReference type="Pfam" id="PF01026">
    <property type="entry name" value="TatD_DNase"/>
    <property type="match status" value="1"/>
</dbReference>
<name>A0A069D0V6_9BACE</name>
<protein>
    <submittedName>
        <fullName evidence="1">Putative deoxyribonuclease YjjV</fullName>
    </submittedName>
</protein>
<accession>A0A069D0V6</accession>
<dbReference type="PANTHER" id="PTHR46124">
    <property type="entry name" value="D-AMINOACYL-TRNA DEACYLASE"/>
    <property type="match status" value="1"/>
</dbReference>
<dbReference type="GO" id="GO:0016788">
    <property type="term" value="F:hydrolase activity, acting on ester bonds"/>
    <property type="evidence" value="ECO:0007669"/>
    <property type="project" value="InterPro"/>
</dbReference>
<dbReference type="PANTHER" id="PTHR46124:SF2">
    <property type="entry name" value="D-AMINOACYL-TRNA DEACYLASE"/>
    <property type="match status" value="1"/>
</dbReference>
<dbReference type="OrthoDB" id="664222at2"/>
<dbReference type="InterPro" id="IPR001130">
    <property type="entry name" value="TatD-like"/>
</dbReference>
<keyword evidence="2" id="KW-1185">Reference proteome</keyword>
<gene>
    <name evidence="1" type="ORF">JCM15093_1069</name>
</gene>
<proteinExistence type="predicted"/>
<dbReference type="EMBL" id="BAJS01000004">
    <property type="protein sequence ID" value="GAK35936.1"/>
    <property type="molecule type" value="Genomic_DNA"/>
</dbReference>
<sequence length="211" mass="23996">MELLDVHTHHLSTYPGRSILNLMPGDLCPTGEVYCSVGIHPWQIDEYEEEVIWEQLLLSLKDPCVIAIGEAGIDKLISVSLVKQLAVFEKQIVLSEEKQLPLIIHCVHAVNEIIQLKKKYAPRMPWVIHGFRGKKELALQCVNHHIFLSFGEKYNEEALKGIPLSSILMETDESKADITCLYEKAAKLLSLSADDLKLQIQQNINRVFFDH</sequence>
<dbReference type="STRING" id="1121097.GCA_000428125_00146"/>
<organism evidence="1 2">
    <name type="scientific">Bacteroides graminisolvens DSM 19988 = JCM 15093</name>
    <dbReference type="NCBI Taxonomy" id="1121097"/>
    <lineage>
        <taxon>Bacteria</taxon>
        <taxon>Pseudomonadati</taxon>
        <taxon>Bacteroidota</taxon>
        <taxon>Bacteroidia</taxon>
        <taxon>Bacteroidales</taxon>
        <taxon>Bacteroidaceae</taxon>
        <taxon>Bacteroides</taxon>
    </lineage>
</organism>
<dbReference type="AlphaFoldDB" id="A0A069D0V6"/>
<comment type="caution">
    <text evidence="1">The sequence shown here is derived from an EMBL/GenBank/DDBJ whole genome shotgun (WGS) entry which is preliminary data.</text>
</comment>
<dbReference type="RefSeq" id="WP_024995973.1">
    <property type="nucleotide sequence ID" value="NZ_ATZI01000001.1"/>
</dbReference>
<dbReference type="Gene3D" id="3.20.20.140">
    <property type="entry name" value="Metal-dependent hydrolases"/>
    <property type="match status" value="1"/>
</dbReference>
<evidence type="ECO:0000313" key="2">
    <source>
        <dbReference type="Proteomes" id="UP000027601"/>
    </source>
</evidence>
<evidence type="ECO:0000313" key="1">
    <source>
        <dbReference type="EMBL" id="GAK35936.1"/>
    </source>
</evidence>